<dbReference type="EMDB" id="EMD-16184"/>
<dbReference type="eggNOG" id="ENOG502SU53">
    <property type="taxonomic scope" value="Eukaryota"/>
</dbReference>
<feature type="transmembrane region" description="Helical" evidence="1">
    <location>
        <begin position="185"/>
        <end position="205"/>
    </location>
</feature>
<dbReference type="PDB" id="8B6G">
    <property type="method" value="EM"/>
    <property type="resolution" value="3.00 A"/>
    <property type="chains" value="CF=1-296"/>
</dbReference>
<dbReference type="EMDB" id="EMD-34373"/>
<evidence type="ECO:0000256" key="1">
    <source>
        <dbReference type="SAM" id="Phobius"/>
    </source>
</evidence>
<keyword evidence="4 5" id="KW-0002">3D-structure</keyword>
<keyword evidence="1" id="KW-1133">Transmembrane helix</keyword>
<dbReference type="GeneID" id="7830931"/>
<sequence length="296" mass="35080">MIKYLLHQLFIYIYVAEVLLGCIFAFAETVFFHSDQDEDYFLQIKQIQIKNQKRFRNNQKKSRSFKKKIINQQLVSKMVRLNLKSNVDQNEYPFLAKWDKDMRQNYEEYQNRIDATTYHLQRSQRGIAVFGEWMYPRYFQKDILELEVLRRKQQLGKIYPEEVSSYTQINPDIANDLNLTFNAKLLWPVRGMTVGAGFFAFAHLFNLPYSFRLGLFVLPTAVELAFTWGNKTSQFKSIEFMDYLLQYRVSKALLEKNAKHFAEKKAAYQKEINSSQSVQDLYNQLITLVSEQAPSE</sequence>
<dbReference type="KEGG" id="tet:TTHERM_00532090"/>
<dbReference type="AlphaFoldDB" id="Q248F8"/>
<dbReference type="InParanoid" id="Q248F8"/>
<dbReference type="EMDB" id="EMD-34403"/>
<reference evidence="6 7" key="2">
    <citation type="journal article" date="2023" name="Nat. Commun.">
        <title>Structures of Tetrahymena thermophila respiratory megacomplexes on the tubular mitochondrial cristae.</title>
        <authorList>
            <person name="Han F."/>
            <person name="Hu Y."/>
            <person name="Wu M."/>
            <person name="He Z."/>
            <person name="Tian H."/>
            <person name="Zhou L."/>
        </authorList>
    </citation>
    <scope>STRUCTURE BY ELECTRON MICROSCOPY (2.96 ANGSTROMS)</scope>
</reference>
<feature type="transmembrane region" description="Helical" evidence="1">
    <location>
        <begin position="6"/>
        <end position="27"/>
    </location>
</feature>
<dbReference type="PDB" id="8GZU">
    <property type="method" value="EM"/>
    <property type="resolution" value="4.18 A"/>
    <property type="chains" value="2F/2f=1-296"/>
</dbReference>
<keyword evidence="3" id="KW-1185">Reference proteome</keyword>
<reference evidence="3" key="1">
    <citation type="journal article" date="2006" name="PLoS Biol.">
        <title>Macronuclear genome sequence of the ciliate Tetrahymena thermophila, a model eukaryote.</title>
        <authorList>
            <person name="Eisen J.A."/>
            <person name="Coyne R.S."/>
            <person name="Wu M."/>
            <person name="Wu D."/>
            <person name="Thiagarajan M."/>
            <person name="Wortman J.R."/>
            <person name="Badger J.H."/>
            <person name="Ren Q."/>
            <person name="Amedeo P."/>
            <person name="Jones K.M."/>
            <person name="Tallon L.J."/>
            <person name="Delcher A.L."/>
            <person name="Salzberg S.L."/>
            <person name="Silva J.C."/>
            <person name="Haas B.J."/>
            <person name="Majoros W.H."/>
            <person name="Farzad M."/>
            <person name="Carlton J.M."/>
            <person name="Smith R.K. Jr."/>
            <person name="Garg J."/>
            <person name="Pearlman R.E."/>
            <person name="Karrer K.M."/>
            <person name="Sun L."/>
            <person name="Manning G."/>
            <person name="Elde N.C."/>
            <person name="Turkewitz A.P."/>
            <person name="Asai D.J."/>
            <person name="Wilkes D.E."/>
            <person name="Wang Y."/>
            <person name="Cai H."/>
            <person name="Collins K."/>
            <person name="Stewart B.A."/>
            <person name="Lee S.R."/>
            <person name="Wilamowska K."/>
            <person name="Weinberg Z."/>
            <person name="Ruzzo W.L."/>
            <person name="Wloga D."/>
            <person name="Gaertig J."/>
            <person name="Frankel J."/>
            <person name="Tsao C.-C."/>
            <person name="Gorovsky M.A."/>
            <person name="Keeling P.J."/>
            <person name="Waller R.F."/>
            <person name="Patron N.J."/>
            <person name="Cherry J.M."/>
            <person name="Stover N.A."/>
            <person name="Krieger C.J."/>
            <person name="del Toro C."/>
            <person name="Ryder H.F."/>
            <person name="Williamson S.C."/>
            <person name="Barbeau R.A."/>
            <person name="Hamilton E.P."/>
            <person name="Orias E."/>
        </authorList>
    </citation>
    <scope>NUCLEOTIDE SEQUENCE [LARGE SCALE GENOMIC DNA]</scope>
    <source>
        <strain evidence="3">SB210</strain>
    </source>
</reference>
<keyword evidence="1" id="KW-0472">Membrane</keyword>
<dbReference type="PDB" id="8BQS">
    <property type="method" value="EM"/>
    <property type="resolution" value="2.90 A"/>
    <property type="chains" value="CF=1-296"/>
</dbReference>
<dbReference type="Proteomes" id="UP000009168">
    <property type="component" value="Unassembled WGS sequence"/>
</dbReference>
<protein>
    <submittedName>
        <fullName evidence="2">Transmembrane protein, putative</fullName>
    </submittedName>
</protein>
<evidence type="ECO:0000313" key="3">
    <source>
        <dbReference type="Proteomes" id="UP000009168"/>
    </source>
</evidence>
<evidence type="ECO:0007829" key="6">
    <source>
        <dbReference type="PDB" id="8GYM"/>
    </source>
</evidence>
<dbReference type="RefSeq" id="XP_001024332.2">
    <property type="nucleotide sequence ID" value="XM_001024332.2"/>
</dbReference>
<keyword evidence="1 2" id="KW-0812">Transmembrane</keyword>
<accession>Q248F8</accession>
<evidence type="ECO:0000313" key="2">
    <source>
        <dbReference type="EMBL" id="EAS04087.2"/>
    </source>
</evidence>
<dbReference type="EMBL" id="GG662455">
    <property type="protein sequence ID" value="EAS04087.2"/>
    <property type="molecule type" value="Genomic_DNA"/>
</dbReference>
<dbReference type="PDB" id="8GYM">
    <property type="method" value="EM"/>
    <property type="resolution" value="2.96 A"/>
    <property type="chains" value="2F/2f=1-296"/>
</dbReference>
<dbReference type="EMDB" id="EMD-15866"/>
<evidence type="ECO:0007829" key="7">
    <source>
        <dbReference type="PDB" id="8GZU"/>
    </source>
</evidence>
<evidence type="ECO:0007829" key="4">
    <source>
        <dbReference type="PDB" id="8B6G"/>
    </source>
</evidence>
<evidence type="ECO:0007829" key="5">
    <source>
        <dbReference type="PDB" id="8BQS"/>
    </source>
</evidence>
<reference evidence="4 5" key="3">
    <citation type="journal article" date="2023" name="Nature">
        <title>Structural basis of mitochondrial membrane bending by the I-II-III&lt;sub&gt;2&lt;/sub&gt;-IV&lt;sub&gt;2&lt;/sub&gt; supercomplex.</title>
        <authorList>
            <person name="Muhleip A."/>
            <person name="Flygaard R.K."/>
            <person name="Baradaran R."/>
            <person name="Haapanen O."/>
            <person name="Gruhl T."/>
            <person name="Tobiasson V."/>
            <person name="Marechal A."/>
            <person name="Sharma V."/>
            <person name="Amunts A."/>
        </authorList>
    </citation>
    <scope>STRUCTURE BY ELECTRON MICROSCOPY (3.00 ANGSTROMS)</scope>
</reference>
<proteinExistence type="evidence at protein level"/>
<dbReference type="OrthoDB" id="10452704at2759"/>
<dbReference type="HOGENOM" id="CLU_1263805_0_0_1"/>
<organism evidence="2 3">
    <name type="scientific">Tetrahymena thermophila (strain SB210)</name>
    <dbReference type="NCBI Taxonomy" id="312017"/>
    <lineage>
        <taxon>Eukaryota</taxon>
        <taxon>Sar</taxon>
        <taxon>Alveolata</taxon>
        <taxon>Ciliophora</taxon>
        <taxon>Intramacronucleata</taxon>
        <taxon>Oligohymenophorea</taxon>
        <taxon>Hymenostomatida</taxon>
        <taxon>Tetrahymenina</taxon>
        <taxon>Tetrahymenidae</taxon>
        <taxon>Tetrahymena</taxon>
    </lineage>
</organism>
<name>Q248F8_TETTS</name>
<dbReference type="SMR" id="Q248F8"/>
<gene>
    <name evidence="2" type="ORF">TTHERM_00532090</name>
</gene>